<dbReference type="EMBL" id="JAHBBD010000028">
    <property type="protein sequence ID" value="MBW3083605.1"/>
    <property type="molecule type" value="Genomic_DNA"/>
</dbReference>
<dbReference type="RefSeq" id="WP_219082957.1">
    <property type="nucleotide sequence ID" value="NZ_JAHBBD010000028.1"/>
</dbReference>
<proteinExistence type="predicted"/>
<evidence type="ECO:0000313" key="1">
    <source>
        <dbReference type="EMBL" id="MBW3083605.1"/>
    </source>
</evidence>
<keyword evidence="2" id="KW-1185">Reference proteome</keyword>
<dbReference type="Proteomes" id="UP000812844">
    <property type="component" value="Unassembled WGS sequence"/>
</dbReference>
<name>A0ABS6WAR4_9BIFI</name>
<organism evidence="1 2">
    <name type="scientific">Bifidobacterium phasiani</name>
    <dbReference type="NCBI Taxonomy" id="2834431"/>
    <lineage>
        <taxon>Bacteria</taxon>
        <taxon>Bacillati</taxon>
        <taxon>Actinomycetota</taxon>
        <taxon>Actinomycetes</taxon>
        <taxon>Bifidobacteriales</taxon>
        <taxon>Bifidobacteriaceae</taxon>
        <taxon>Bifidobacterium</taxon>
    </lineage>
</organism>
<accession>A0ABS6WAR4</accession>
<sequence length="294" mass="31114">MSAVSESGSRRMTLGDLSQRHGFDLVPPFAAGVTVTSLADDVDSVHPGSLYVAPSIVSSELLEQVQRRGAYAAMVPRSMKGRVADVGMPLLFADPTAHQLGVIADEMAGSPSGALAVFAVDGADPESVHRDVRELADFLHMLGNPVGVVCASDSQSLERYLDLDYPLGILDMQRALAVCAEDGAAAVIIAMDGDTLRADALRSVTVDVVGVCGRNDDALREHVRRTCERYGCVVTGHGHVVTRTEESDALAEQASLSYESQDAGHLSLAIAMTMAAGVRKANIKSALRVSRELR</sequence>
<comment type="caution">
    <text evidence="1">The sequence shown here is derived from an EMBL/GenBank/DDBJ whole genome shotgun (WGS) entry which is preliminary data.</text>
</comment>
<reference evidence="1 2" key="1">
    <citation type="submission" date="2021-05" db="EMBL/GenBank/DDBJ databases">
        <title>Phylogenetic classification of ten novel species belonging to the genus Bifidobacterium comprising B. colchicus sp. nov., B. abeli sp. nov., B. bicoloris sp. nov., B. guerezis sp. nov., B. rosaliae sp. nov., B. santillanensis sp. nov., B. argentati sp. nov., B. amazzoni sp. nov., B. pluviali sp. nov., and B. pinnaculum sp. nov.</title>
        <authorList>
            <person name="Lugli G.A."/>
            <person name="Ruiz Garcia L."/>
            <person name="Margolles A."/>
            <person name="Ventura M."/>
        </authorList>
    </citation>
    <scope>NUCLEOTIDE SEQUENCE [LARGE SCALE GENOMIC DNA]</scope>
    <source>
        <strain evidence="1 2">6T3</strain>
    </source>
</reference>
<evidence type="ECO:0000313" key="2">
    <source>
        <dbReference type="Proteomes" id="UP000812844"/>
    </source>
</evidence>
<protein>
    <submittedName>
        <fullName evidence="1">UDP-N-acetylmuramyl peptide synthase</fullName>
    </submittedName>
</protein>
<gene>
    <name evidence="1" type="ORF">KIH73_09630</name>
</gene>